<comment type="caution">
    <text evidence="1">The sequence shown here is derived from an EMBL/GenBank/DDBJ whole genome shotgun (WGS) entry which is preliminary data.</text>
</comment>
<keyword evidence="2" id="KW-1185">Reference proteome</keyword>
<proteinExistence type="predicted"/>
<dbReference type="Proteomes" id="UP000470082">
    <property type="component" value="Unassembled WGS sequence"/>
</dbReference>
<dbReference type="RefSeq" id="WP_154460832.1">
    <property type="nucleotide sequence ID" value="NZ_VUMM01000017.1"/>
</dbReference>
<evidence type="ECO:0000313" key="2">
    <source>
        <dbReference type="Proteomes" id="UP000470082"/>
    </source>
</evidence>
<name>A0A7X2N3Y5_9FIRM</name>
<sequence>MYYENEKEWLKKIEERNELDRNQKITNARLEGYEKGKSEGEAIGESRGKAIGETNNLRKNVRSMYKNGCDIEFIAKVLEQNIECVEQIIKSNLYDKV</sequence>
<organism evidence="1 2">
    <name type="scientific">Floccifex porci</name>
    <dbReference type="NCBI Taxonomy" id="2606629"/>
    <lineage>
        <taxon>Bacteria</taxon>
        <taxon>Bacillati</taxon>
        <taxon>Bacillota</taxon>
        <taxon>Erysipelotrichia</taxon>
        <taxon>Erysipelotrichales</taxon>
        <taxon>Erysipelotrichaceae</taxon>
        <taxon>Floccifex</taxon>
    </lineage>
</organism>
<evidence type="ECO:0000313" key="1">
    <source>
        <dbReference type="EMBL" id="MSS02020.1"/>
    </source>
</evidence>
<protein>
    <recommendedName>
        <fullName evidence="3">Transposase</fullName>
    </recommendedName>
</protein>
<dbReference type="AlphaFoldDB" id="A0A7X2N3Y5"/>
<accession>A0A7X2N3Y5</accession>
<reference evidence="1 2" key="1">
    <citation type="submission" date="2019-08" db="EMBL/GenBank/DDBJ databases">
        <title>In-depth cultivation of the pig gut microbiome towards novel bacterial diversity and tailored functional studies.</title>
        <authorList>
            <person name="Wylensek D."/>
            <person name="Hitch T.C.A."/>
            <person name="Clavel T."/>
        </authorList>
    </citation>
    <scope>NUCLEOTIDE SEQUENCE [LARGE SCALE GENOMIC DNA]</scope>
    <source>
        <strain evidence="1 2">LKV-178-WT-2G</strain>
    </source>
</reference>
<evidence type="ECO:0008006" key="3">
    <source>
        <dbReference type="Google" id="ProtNLM"/>
    </source>
</evidence>
<gene>
    <name evidence="1" type="ORF">FYJ50_07950</name>
</gene>
<dbReference type="EMBL" id="VUMM01000017">
    <property type="protein sequence ID" value="MSS02020.1"/>
    <property type="molecule type" value="Genomic_DNA"/>
</dbReference>